<keyword evidence="1" id="KW-0732">Signal</keyword>
<protein>
    <recommendedName>
        <fullName evidence="2">DUF4399 domain-containing protein</fullName>
    </recommendedName>
</protein>
<dbReference type="OrthoDB" id="531568at2"/>
<dbReference type="InterPro" id="IPR025512">
    <property type="entry name" value="DUF4399"/>
</dbReference>
<proteinExistence type="predicted"/>
<keyword evidence="4" id="KW-1185">Reference proteome</keyword>
<evidence type="ECO:0000313" key="4">
    <source>
        <dbReference type="Proteomes" id="UP000207598"/>
    </source>
</evidence>
<feature type="domain" description="DUF4399" evidence="2">
    <location>
        <begin position="49"/>
        <end position="147"/>
    </location>
</feature>
<evidence type="ECO:0000313" key="3">
    <source>
        <dbReference type="EMBL" id="SMX40729.1"/>
    </source>
</evidence>
<feature type="chain" id="PRO_5012986199" description="DUF4399 domain-containing protein" evidence="1">
    <location>
        <begin position="22"/>
        <end position="148"/>
    </location>
</feature>
<name>A0A238KD42_9RHOB</name>
<organism evidence="3 4">
    <name type="scientific">Maliponia aquimaris</name>
    <dbReference type="NCBI Taxonomy" id="1673631"/>
    <lineage>
        <taxon>Bacteria</taxon>
        <taxon>Pseudomonadati</taxon>
        <taxon>Pseudomonadota</taxon>
        <taxon>Alphaproteobacteria</taxon>
        <taxon>Rhodobacterales</taxon>
        <taxon>Paracoccaceae</taxon>
        <taxon>Maliponia</taxon>
    </lineage>
</organism>
<feature type="signal peptide" evidence="1">
    <location>
        <begin position="1"/>
        <end position="21"/>
    </location>
</feature>
<dbReference type="RefSeq" id="WP_094021062.1">
    <property type="nucleotide sequence ID" value="NZ_FXYF01000005.1"/>
</dbReference>
<gene>
    <name evidence="3" type="ORF">MAA8898_02233</name>
</gene>
<dbReference type="EMBL" id="FXYF01000005">
    <property type="protein sequence ID" value="SMX40729.1"/>
    <property type="molecule type" value="Genomic_DNA"/>
</dbReference>
<dbReference type="AlphaFoldDB" id="A0A238KD42"/>
<evidence type="ECO:0000259" key="2">
    <source>
        <dbReference type="Pfam" id="PF14347"/>
    </source>
</evidence>
<dbReference type="Pfam" id="PF14347">
    <property type="entry name" value="DUF4399"/>
    <property type="match status" value="1"/>
</dbReference>
<sequence length="148" mass="15218">MIVRSLTLATALALAPIAALAGDTPAPEGAAVYFISPADGATLTSPVTVQFGLSGMGVAPAGIDKEHTGHHHLLVDRAPFGDGPEDADILETGIPGDDNHRHFGGGQTEITLGLEPGTHTLQLLMGDQNHVPHNPPVVSEVITITVTE</sequence>
<evidence type="ECO:0000256" key="1">
    <source>
        <dbReference type="SAM" id="SignalP"/>
    </source>
</evidence>
<reference evidence="3 4" key="1">
    <citation type="submission" date="2017-05" db="EMBL/GenBank/DDBJ databases">
        <authorList>
            <person name="Song R."/>
            <person name="Chenine A.L."/>
            <person name="Ruprecht R.M."/>
        </authorList>
    </citation>
    <scope>NUCLEOTIDE SEQUENCE [LARGE SCALE GENOMIC DNA]</scope>
    <source>
        <strain evidence="3 4">CECT 8898</strain>
    </source>
</reference>
<dbReference type="Proteomes" id="UP000207598">
    <property type="component" value="Unassembled WGS sequence"/>
</dbReference>
<accession>A0A238KD42</accession>